<sequence>MVRAECFKLPKLENLIPRGDEQFGTTILTCLTSSWETLDVTLREGEDRWLPSAVVSTSPLGDVCHSLWSPRWVLSGLARAGYTGSSLTDTVNTYVRAQRGDIGLVATIETHDNITLCVQ</sequence>
<keyword evidence="2" id="KW-1185">Reference proteome</keyword>
<organism evidence="1 2">
    <name type="scientific">Elysia crispata</name>
    <name type="common">lettuce slug</name>
    <dbReference type="NCBI Taxonomy" id="231223"/>
    <lineage>
        <taxon>Eukaryota</taxon>
        <taxon>Metazoa</taxon>
        <taxon>Spiralia</taxon>
        <taxon>Lophotrochozoa</taxon>
        <taxon>Mollusca</taxon>
        <taxon>Gastropoda</taxon>
        <taxon>Heterobranchia</taxon>
        <taxon>Euthyneura</taxon>
        <taxon>Panpulmonata</taxon>
        <taxon>Sacoglossa</taxon>
        <taxon>Placobranchoidea</taxon>
        <taxon>Plakobranchidae</taxon>
        <taxon>Elysia</taxon>
    </lineage>
</organism>
<name>A0AAE1B6H1_9GAST</name>
<protein>
    <submittedName>
        <fullName evidence="1">Uncharacterized protein</fullName>
    </submittedName>
</protein>
<proteinExistence type="predicted"/>
<reference evidence="1" key="1">
    <citation type="journal article" date="2023" name="G3 (Bethesda)">
        <title>A reference genome for the long-term kleptoplast-retaining sea slug Elysia crispata morphotype clarki.</title>
        <authorList>
            <person name="Eastman K.E."/>
            <person name="Pendleton A.L."/>
            <person name="Shaikh M.A."/>
            <person name="Suttiyut T."/>
            <person name="Ogas R."/>
            <person name="Tomko P."/>
            <person name="Gavelis G."/>
            <person name="Widhalm J.R."/>
            <person name="Wisecaver J.H."/>
        </authorList>
    </citation>
    <scope>NUCLEOTIDE SEQUENCE</scope>
    <source>
        <strain evidence="1">ECLA1</strain>
    </source>
</reference>
<dbReference type="EMBL" id="JAWDGP010000534">
    <property type="protein sequence ID" value="KAK3799851.1"/>
    <property type="molecule type" value="Genomic_DNA"/>
</dbReference>
<dbReference type="Proteomes" id="UP001283361">
    <property type="component" value="Unassembled WGS sequence"/>
</dbReference>
<gene>
    <name evidence="1" type="ORF">RRG08_048574</name>
</gene>
<comment type="caution">
    <text evidence="1">The sequence shown here is derived from an EMBL/GenBank/DDBJ whole genome shotgun (WGS) entry which is preliminary data.</text>
</comment>
<evidence type="ECO:0000313" key="1">
    <source>
        <dbReference type="EMBL" id="KAK3799851.1"/>
    </source>
</evidence>
<accession>A0AAE1B6H1</accession>
<evidence type="ECO:0000313" key="2">
    <source>
        <dbReference type="Proteomes" id="UP001283361"/>
    </source>
</evidence>
<dbReference type="AlphaFoldDB" id="A0AAE1B6H1"/>